<keyword evidence="1" id="KW-1133">Transmembrane helix</keyword>
<feature type="transmembrane region" description="Helical" evidence="1">
    <location>
        <begin position="102"/>
        <end position="125"/>
    </location>
</feature>
<reference evidence="2 3" key="1">
    <citation type="submission" date="2024-09" db="EMBL/GenBank/DDBJ databases">
        <authorList>
            <person name="Sun Q."/>
            <person name="Mori K."/>
        </authorList>
    </citation>
    <scope>NUCLEOTIDE SEQUENCE [LARGE SCALE GENOMIC DNA]</scope>
    <source>
        <strain evidence="2 3">KCTC 22789</strain>
    </source>
</reference>
<sequence length="159" mass="16873">MNENRSNQGGFTARAIGLGLLSGCAAFQVGMGIYFIALRPTLLPEDERFIGGSLAELSSAAPELAIWLNRVFVVLGGHAVATGLLAFLAVHLVSRRGRPSRVALLLLAGAGLFSTVLMSRINFAIASDFRWVLLVPALAWIAGVITLGLRAFSLRPGQE</sequence>
<feature type="transmembrane region" description="Helical" evidence="1">
    <location>
        <begin position="12"/>
        <end position="37"/>
    </location>
</feature>
<dbReference type="RefSeq" id="WP_377697196.1">
    <property type="nucleotide sequence ID" value="NZ_JBHLWE010000005.1"/>
</dbReference>
<proteinExistence type="predicted"/>
<evidence type="ECO:0000256" key="1">
    <source>
        <dbReference type="SAM" id="Phobius"/>
    </source>
</evidence>
<organism evidence="2 3">
    <name type="scientific">Paracoccus niistensis</name>
    <dbReference type="NCBI Taxonomy" id="632935"/>
    <lineage>
        <taxon>Bacteria</taxon>
        <taxon>Pseudomonadati</taxon>
        <taxon>Pseudomonadota</taxon>
        <taxon>Alphaproteobacteria</taxon>
        <taxon>Rhodobacterales</taxon>
        <taxon>Paracoccaceae</taxon>
        <taxon>Paracoccus</taxon>
    </lineage>
</organism>
<feature type="transmembrane region" description="Helical" evidence="1">
    <location>
        <begin position="131"/>
        <end position="152"/>
    </location>
</feature>
<dbReference type="Proteomes" id="UP001589799">
    <property type="component" value="Unassembled WGS sequence"/>
</dbReference>
<evidence type="ECO:0000313" key="2">
    <source>
        <dbReference type="EMBL" id="MFC0339524.1"/>
    </source>
</evidence>
<keyword evidence="1" id="KW-0812">Transmembrane</keyword>
<evidence type="ECO:0008006" key="4">
    <source>
        <dbReference type="Google" id="ProtNLM"/>
    </source>
</evidence>
<protein>
    <recommendedName>
        <fullName evidence="4">DUF4386 family protein</fullName>
    </recommendedName>
</protein>
<feature type="transmembrane region" description="Helical" evidence="1">
    <location>
        <begin position="67"/>
        <end position="90"/>
    </location>
</feature>
<accession>A0ABV6I0N5</accession>
<name>A0ABV6I0N5_9RHOB</name>
<comment type="caution">
    <text evidence="2">The sequence shown here is derived from an EMBL/GenBank/DDBJ whole genome shotgun (WGS) entry which is preliminary data.</text>
</comment>
<keyword evidence="1" id="KW-0472">Membrane</keyword>
<dbReference type="EMBL" id="JBHLWE010000005">
    <property type="protein sequence ID" value="MFC0339524.1"/>
    <property type="molecule type" value="Genomic_DNA"/>
</dbReference>
<evidence type="ECO:0000313" key="3">
    <source>
        <dbReference type="Proteomes" id="UP001589799"/>
    </source>
</evidence>
<gene>
    <name evidence="2" type="ORF">ACFFII_01940</name>
</gene>
<keyword evidence="3" id="KW-1185">Reference proteome</keyword>